<dbReference type="PRINTS" id="PR00237">
    <property type="entry name" value="GPCRRHODOPSN"/>
</dbReference>
<dbReference type="SUPFAM" id="SSF81321">
    <property type="entry name" value="Family A G protein-coupled receptor-like"/>
    <property type="match status" value="1"/>
</dbReference>
<keyword evidence="3 6" id="KW-0812">Transmembrane</keyword>
<dbReference type="STRING" id="6832.A0A553NF18"/>
<name>A0A553NF18_TIGCA</name>
<dbReference type="GO" id="GO:0016020">
    <property type="term" value="C:membrane"/>
    <property type="evidence" value="ECO:0007669"/>
    <property type="project" value="UniProtKB-SubCell"/>
</dbReference>
<evidence type="ECO:0000256" key="4">
    <source>
        <dbReference type="ARBA" id="ARBA00022989"/>
    </source>
</evidence>
<dbReference type="InterPro" id="IPR017452">
    <property type="entry name" value="GPCR_Rhodpsn_7TM"/>
</dbReference>
<feature type="transmembrane region" description="Helical" evidence="6">
    <location>
        <begin position="220"/>
        <end position="239"/>
    </location>
</feature>
<evidence type="ECO:0000256" key="2">
    <source>
        <dbReference type="ARBA" id="ARBA00010663"/>
    </source>
</evidence>
<dbReference type="EMBL" id="VCGU01000458">
    <property type="protein sequence ID" value="TRY64036.1"/>
    <property type="molecule type" value="Genomic_DNA"/>
</dbReference>
<comment type="caution">
    <text evidence="8">The sequence shown here is derived from an EMBL/GenBank/DDBJ whole genome shotgun (WGS) entry which is preliminary data.</text>
</comment>
<evidence type="ECO:0000256" key="5">
    <source>
        <dbReference type="ARBA" id="ARBA00023136"/>
    </source>
</evidence>
<dbReference type="PROSITE" id="PS50262">
    <property type="entry name" value="G_PROTEIN_RECEP_F1_2"/>
    <property type="match status" value="1"/>
</dbReference>
<protein>
    <recommendedName>
        <fullName evidence="7">G-protein coupled receptors family 1 profile domain-containing protein</fullName>
    </recommendedName>
</protein>
<feature type="transmembrane region" description="Helical" evidence="6">
    <location>
        <begin position="157"/>
        <end position="177"/>
    </location>
</feature>
<proteinExistence type="inferred from homology"/>
<evidence type="ECO:0000256" key="3">
    <source>
        <dbReference type="ARBA" id="ARBA00022692"/>
    </source>
</evidence>
<dbReference type="PANTHER" id="PTHR46641">
    <property type="entry name" value="FMRFAMIDE RECEPTOR-RELATED"/>
    <property type="match status" value="1"/>
</dbReference>
<comment type="subcellular location">
    <subcellularLocation>
        <location evidence="1">Membrane</location>
    </subcellularLocation>
</comment>
<dbReference type="AlphaFoldDB" id="A0A553NF18"/>
<dbReference type="Pfam" id="PF00001">
    <property type="entry name" value="7tm_1"/>
    <property type="match status" value="1"/>
</dbReference>
<reference evidence="8 9" key="1">
    <citation type="journal article" date="2018" name="Nat. Ecol. Evol.">
        <title>Genomic signatures of mitonuclear coevolution across populations of Tigriopus californicus.</title>
        <authorList>
            <person name="Barreto F.S."/>
            <person name="Watson E.T."/>
            <person name="Lima T.G."/>
            <person name="Willett C.S."/>
            <person name="Edmands S."/>
            <person name="Li W."/>
            <person name="Burton R.S."/>
        </authorList>
    </citation>
    <scope>NUCLEOTIDE SEQUENCE [LARGE SCALE GENOMIC DNA]</scope>
    <source>
        <strain evidence="8 9">San Diego</strain>
    </source>
</reference>
<evidence type="ECO:0000256" key="6">
    <source>
        <dbReference type="SAM" id="Phobius"/>
    </source>
</evidence>
<keyword evidence="9" id="KW-1185">Reference proteome</keyword>
<evidence type="ECO:0000313" key="9">
    <source>
        <dbReference type="Proteomes" id="UP000318571"/>
    </source>
</evidence>
<sequence length="251" mass="29115">MTPSSNQTESEMGMAGLNCPIYSESDIFFLDRFAFWVEGILLVVLAVLGVLGNTFASIIISRKEMRNSFNLLLVSLACFDSAFLLGSILESFRKTFHMESELHIILFPNFLYPFNQMAISGSIFMTVAIAWERYIAVHYPLDYNQAMNDTNAMRKRLIKYVGPVFLLAVTFNIVKFFEANVAYRPVYDNMTNHITYHVELEVAELRTHPIYSAYNNWSRLLVLGILPFLLLVFFNTKIYNDILERRKRRLR</sequence>
<feature type="transmembrane region" description="Helical" evidence="6">
    <location>
        <begin position="117"/>
        <end position="136"/>
    </location>
</feature>
<dbReference type="InterPro" id="IPR052954">
    <property type="entry name" value="GPCR-Ligand_Int"/>
</dbReference>
<feature type="domain" description="G-protein coupled receptors family 1 profile" evidence="7">
    <location>
        <begin position="52"/>
        <end position="251"/>
    </location>
</feature>
<accession>A0A553NF18</accession>
<evidence type="ECO:0000259" key="7">
    <source>
        <dbReference type="PROSITE" id="PS50262"/>
    </source>
</evidence>
<dbReference type="PANTHER" id="PTHR46641:SF2">
    <property type="entry name" value="FMRFAMIDE RECEPTOR"/>
    <property type="match status" value="1"/>
</dbReference>
<feature type="transmembrane region" description="Helical" evidence="6">
    <location>
        <begin position="68"/>
        <end position="89"/>
    </location>
</feature>
<gene>
    <name evidence="8" type="ORF">TCAL_11590</name>
</gene>
<dbReference type="Gene3D" id="1.20.1070.10">
    <property type="entry name" value="Rhodopsin 7-helix transmembrane proteins"/>
    <property type="match status" value="1"/>
</dbReference>
<dbReference type="GO" id="GO:0004930">
    <property type="term" value="F:G protein-coupled receptor activity"/>
    <property type="evidence" value="ECO:0007669"/>
    <property type="project" value="InterPro"/>
</dbReference>
<keyword evidence="5 6" id="KW-0472">Membrane</keyword>
<keyword evidence="4 6" id="KW-1133">Transmembrane helix</keyword>
<dbReference type="InterPro" id="IPR000276">
    <property type="entry name" value="GPCR_Rhodpsn"/>
</dbReference>
<evidence type="ECO:0000313" key="8">
    <source>
        <dbReference type="EMBL" id="TRY64036.1"/>
    </source>
</evidence>
<dbReference type="Proteomes" id="UP000318571">
    <property type="component" value="Chromosome 10"/>
</dbReference>
<feature type="transmembrane region" description="Helical" evidence="6">
    <location>
        <begin position="33"/>
        <end position="56"/>
    </location>
</feature>
<evidence type="ECO:0000256" key="1">
    <source>
        <dbReference type="ARBA" id="ARBA00004370"/>
    </source>
</evidence>
<organism evidence="8 9">
    <name type="scientific">Tigriopus californicus</name>
    <name type="common">Marine copepod</name>
    <dbReference type="NCBI Taxonomy" id="6832"/>
    <lineage>
        <taxon>Eukaryota</taxon>
        <taxon>Metazoa</taxon>
        <taxon>Ecdysozoa</taxon>
        <taxon>Arthropoda</taxon>
        <taxon>Crustacea</taxon>
        <taxon>Multicrustacea</taxon>
        <taxon>Hexanauplia</taxon>
        <taxon>Copepoda</taxon>
        <taxon>Harpacticoida</taxon>
        <taxon>Harpacticidae</taxon>
        <taxon>Tigriopus</taxon>
    </lineage>
</organism>
<comment type="similarity">
    <text evidence="2">Belongs to the G-protein coupled receptor 1 family.</text>
</comment>